<reference evidence="2 3" key="1">
    <citation type="submission" date="2019-03" db="EMBL/GenBank/DDBJ databases">
        <title>First draft genome of Liparis tanakae, snailfish: a comprehensive survey of snailfish specific genes.</title>
        <authorList>
            <person name="Kim W."/>
            <person name="Song I."/>
            <person name="Jeong J.-H."/>
            <person name="Kim D."/>
            <person name="Kim S."/>
            <person name="Ryu S."/>
            <person name="Song J.Y."/>
            <person name="Lee S.K."/>
        </authorList>
    </citation>
    <scope>NUCLEOTIDE SEQUENCE [LARGE SCALE GENOMIC DNA]</scope>
    <source>
        <tissue evidence="2">Muscle</tissue>
    </source>
</reference>
<dbReference type="Proteomes" id="UP000314294">
    <property type="component" value="Unassembled WGS sequence"/>
</dbReference>
<evidence type="ECO:0000313" key="3">
    <source>
        <dbReference type="Proteomes" id="UP000314294"/>
    </source>
</evidence>
<protein>
    <submittedName>
        <fullName evidence="2">Uncharacterized protein</fullName>
    </submittedName>
</protein>
<name>A0A4Z2F8Q0_9TELE</name>
<evidence type="ECO:0000313" key="2">
    <source>
        <dbReference type="EMBL" id="TNN37609.1"/>
    </source>
</evidence>
<accession>A0A4Z2F8Q0</accession>
<gene>
    <name evidence="2" type="ORF">EYF80_052230</name>
</gene>
<feature type="region of interest" description="Disordered" evidence="1">
    <location>
        <begin position="65"/>
        <end position="110"/>
    </location>
</feature>
<comment type="caution">
    <text evidence="2">The sequence shown here is derived from an EMBL/GenBank/DDBJ whole genome shotgun (WGS) entry which is preliminary data.</text>
</comment>
<dbReference type="AlphaFoldDB" id="A0A4Z2F8Q0"/>
<sequence length="110" mass="11595">MPSSVAREMVDAGCEWFGSSRFINHTSYTSHTLAAVLMAGSAPSAHGDVLQPTPSSLTEVSLMEEELHLERSSASSPETEEENKTKDGGGLKIVRSPGEGGHVWPSGGLL</sequence>
<keyword evidence="3" id="KW-1185">Reference proteome</keyword>
<proteinExistence type="predicted"/>
<organism evidence="2 3">
    <name type="scientific">Liparis tanakae</name>
    <name type="common">Tanaka's snailfish</name>
    <dbReference type="NCBI Taxonomy" id="230148"/>
    <lineage>
        <taxon>Eukaryota</taxon>
        <taxon>Metazoa</taxon>
        <taxon>Chordata</taxon>
        <taxon>Craniata</taxon>
        <taxon>Vertebrata</taxon>
        <taxon>Euteleostomi</taxon>
        <taxon>Actinopterygii</taxon>
        <taxon>Neopterygii</taxon>
        <taxon>Teleostei</taxon>
        <taxon>Neoteleostei</taxon>
        <taxon>Acanthomorphata</taxon>
        <taxon>Eupercaria</taxon>
        <taxon>Perciformes</taxon>
        <taxon>Cottioidei</taxon>
        <taxon>Cottales</taxon>
        <taxon>Liparidae</taxon>
        <taxon>Liparis</taxon>
    </lineage>
</organism>
<dbReference type="EMBL" id="SRLO01001465">
    <property type="protein sequence ID" value="TNN37609.1"/>
    <property type="molecule type" value="Genomic_DNA"/>
</dbReference>
<evidence type="ECO:0000256" key="1">
    <source>
        <dbReference type="SAM" id="MobiDB-lite"/>
    </source>
</evidence>